<gene>
    <name evidence="2" type="ORF">ENU21_03985</name>
</gene>
<feature type="transmembrane region" description="Helical" evidence="1">
    <location>
        <begin position="7"/>
        <end position="30"/>
    </location>
</feature>
<evidence type="ECO:0000256" key="1">
    <source>
        <dbReference type="SAM" id="Phobius"/>
    </source>
</evidence>
<protein>
    <submittedName>
        <fullName evidence="2">Uncharacterized protein</fullName>
    </submittedName>
</protein>
<sequence length="253" mass="27431">METPRIYCAGFLLCVVSTLAAGAVAFYLGLPLAEHAHPLALPLLQVAAVYPAYLYLVRKGVLWRAAVLVLLWAAVESLLMVNATYSGTLRAAQAVINGEAYREEMFAWIRTGAGPEGDPALFVVPKLREIALFSAATFASAGFLGLLMGSILLNYMNYYVGCLLLAAKPGALLQVALLSWQVYAVLRVVGYVLLGVALTRISLLLWERRRVVVEPEAARFLVWSAALIAADFALKATVANAFYQPLLSQLVRV</sequence>
<keyword evidence="1" id="KW-0812">Transmembrane</keyword>
<feature type="transmembrane region" description="Helical" evidence="1">
    <location>
        <begin position="188"/>
        <end position="206"/>
    </location>
</feature>
<keyword evidence="1" id="KW-0472">Membrane</keyword>
<evidence type="ECO:0000313" key="2">
    <source>
        <dbReference type="EMBL" id="HGM46896.1"/>
    </source>
</evidence>
<feature type="transmembrane region" description="Helical" evidence="1">
    <location>
        <begin position="218"/>
        <end position="243"/>
    </location>
</feature>
<name>A0A7C4D3L7_THEPE</name>
<feature type="transmembrane region" description="Helical" evidence="1">
    <location>
        <begin position="160"/>
        <end position="182"/>
    </location>
</feature>
<keyword evidence="1" id="KW-1133">Transmembrane helix</keyword>
<dbReference type="AlphaFoldDB" id="A0A7C4D3L7"/>
<accession>A0A7C4D3L7</accession>
<feature type="transmembrane region" description="Helical" evidence="1">
    <location>
        <begin position="36"/>
        <end position="56"/>
    </location>
</feature>
<organism evidence="2">
    <name type="scientific">Thermofilum pendens</name>
    <dbReference type="NCBI Taxonomy" id="2269"/>
    <lineage>
        <taxon>Archaea</taxon>
        <taxon>Thermoproteota</taxon>
        <taxon>Thermoprotei</taxon>
        <taxon>Thermofilales</taxon>
        <taxon>Thermofilaceae</taxon>
        <taxon>Thermofilum</taxon>
    </lineage>
</organism>
<feature type="transmembrane region" description="Helical" evidence="1">
    <location>
        <begin position="61"/>
        <end position="81"/>
    </location>
</feature>
<dbReference type="EMBL" id="DTBQ01000107">
    <property type="protein sequence ID" value="HGM46896.1"/>
    <property type="molecule type" value="Genomic_DNA"/>
</dbReference>
<proteinExistence type="predicted"/>
<reference evidence="2" key="1">
    <citation type="journal article" date="2020" name="mSystems">
        <title>Genome- and Community-Level Interaction Insights into Carbon Utilization and Element Cycling Functions of Hydrothermarchaeota in Hydrothermal Sediment.</title>
        <authorList>
            <person name="Zhou Z."/>
            <person name="Liu Y."/>
            <person name="Xu W."/>
            <person name="Pan J."/>
            <person name="Luo Z.H."/>
            <person name="Li M."/>
        </authorList>
    </citation>
    <scope>NUCLEOTIDE SEQUENCE</scope>
    <source>
        <strain evidence="2">SpSt-649</strain>
    </source>
</reference>
<feature type="transmembrane region" description="Helical" evidence="1">
    <location>
        <begin position="130"/>
        <end position="153"/>
    </location>
</feature>
<comment type="caution">
    <text evidence="2">The sequence shown here is derived from an EMBL/GenBank/DDBJ whole genome shotgun (WGS) entry which is preliminary data.</text>
</comment>